<reference evidence="2" key="3">
    <citation type="submission" date="2015-04" db="UniProtKB">
        <authorList>
            <consortium name="EnsemblPlants"/>
        </authorList>
    </citation>
    <scope>IDENTIFICATION</scope>
    <source>
        <strain evidence="2">cv. Jemalong A17</strain>
    </source>
</reference>
<keyword evidence="1" id="KW-0418">Kinase</keyword>
<dbReference type="Gene3D" id="3.30.200.20">
    <property type="entry name" value="Phosphorylase Kinase, domain 1"/>
    <property type="match status" value="1"/>
</dbReference>
<keyword evidence="3" id="KW-1185">Reference proteome</keyword>
<dbReference type="EMBL" id="CM001222">
    <property type="protein sequence ID" value="AES75578.1"/>
    <property type="molecule type" value="Genomic_DNA"/>
</dbReference>
<dbReference type="EnsemblPlants" id="AES75578">
    <property type="protein sequence ID" value="AES75578"/>
    <property type="gene ID" value="MTR_6g051390"/>
</dbReference>
<reference evidence="1 3" key="1">
    <citation type="journal article" date="2011" name="Nature">
        <title>The Medicago genome provides insight into the evolution of rhizobial symbioses.</title>
        <authorList>
            <person name="Young N.D."/>
            <person name="Debelle F."/>
            <person name="Oldroyd G.E."/>
            <person name="Geurts R."/>
            <person name="Cannon S.B."/>
            <person name="Udvardi M.K."/>
            <person name="Benedito V.A."/>
            <person name="Mayer K.F."/>
            <person name="Gouzy J."/>
            <person name="Schoof H."/>
            <person name="Van de Peer Y."/>
            <person name="Proost S."/>
            <person name="Cook D.R."/>
            <person name="Meyers B.C."/>
            <person name="Spannagl M."/>
            <person name="Cheung F."/>
            <person name="De Mita S."/>
            <person name="Krishnakumar V."/>
            <person name="Gundlach H."/>
            <person name="Zhou S."/>
            <person name="Mudge J."/>
            <person name="Bharti A.K."/>
            <person name="Murray J.D."/>
            <person name="Naoumkina M.A."/>
            <person name="Rosen B."/>
            <person name="Silverstein K.A."/>
            <person name="Tang H."/>
            <person name="Rombauts S."/>
            <person name="Zhao P.X."/>
            <person name="Zhou P."/>
            <person name="Barbe V."/>
            <person name="Bardou P."/>
            <person name="Bechner M."/>
            <person name="Bellec A."/>
            <person name="Berger A."/>
            <person name="Berges H."/>
            <person name="Bidwell S."/>
            <person name="Bisseling T."/>
            <person name="Choisne N."/>
            <person name="Couloux A."/>
            <person name="Denny R."/>
            <person name="Deshpande S."/>
            <person name="Dai X."/>
            <person name="Doyle J.J."/>
            <person name="Dudez A.M."/>
            <person name="Farmer A.D."/>
            <person name="Fouteau S."/>
            <person name="Franken C."/>
            <person name="Gibelin C."/>
            <person name="Gish J."/>
            <person name="Goldstein S."/>
            <person name="Gonzalez A.J."/>
            <person name="Green P.J."/>
            <person name="Hallab A."/>
            <person name="Hartog M."/>
            <person name="Hua A."/>
            <person name="Humphray S.J."/>
            <person name="Jeong D.H."/>
            <person name="Jing Y."/>
            <person name="Jocker A."/>
            <person name="Kenton S.M."/>
            <person name="Kim D.J."/>
            <person name="Klee K."/>
            <person name="Lai H."/>
            <person name="Lang C."/>
            <person name="Lin S."/>
            <person name="Macmil S.L."/>
            <person name="Magdelenat G."/>
            <person name="Matthews L."/>
            <person name="McCorrison J."/>
            <person name="Monaghan E.L."/>
            <person name="Mun J.H."/>
            <person name="Najar F.Z."/>
            <person name="Nicholson C."/>
            <person name="Noirot C."/>
            <person name="O'Bleness M."/>
            <person name="Paule C.R."/>
            <person name="Poulain J."/>
            <person name="Prion F."/>
            <person name="Qin B."/>
            <person name="Qu C."/>
            <person name="Retzel E.F."/>
            <person name="Riddle C."/>
            <person name="Sallet E."/>
            <person name="Samain S."/>
            <person name="Samson N."/>
            <person name="Sanders I."/>
            <person name="Saurat O."/>
            <person name="Scarpelli C."/>
            <person name="Schiex T."/>
            <person name="Segurens B."/>
            <person name="Severin A.J."/>
            <person name="Sherrier D.J."/>
            <person name="Shi R."/>
            <person name="Sims S."/>
            <person name="Singer S.R."/>
            <person name="Sinharoy S."/>
            <person name="Sterck L."/>
            <person name="Viollet A."/>
            <person name="Wang B.B."/>
            <person name="Wang K."/>
            <person name="Wang M."/>
            <person name="Wang X."/>
            <person name="Warfsmann J."/>
            <person name="Weissenbach J."/>
            <person name="White D.D."/>
            <person name="White J.D."/>
            <person name="Wiley G.B."/>
            <person name="Wincker P."/>
            <person name="Xing Y."/>
            <person name="Yang L."/>
            <person name="Yao Z."/>
            <person name="Ying F."/>
            <person name="Zhai J."/>
            <person name="Zhou L."/>
            <person name="Zuber A."/>
            <person name="Denarie J."/>
            <person name="Dixon R.A."/>
            <person name="May G.D."/>
            <person name="Schwartz D.C."/>
            <person name="Rogers J."/>
            <person name="Quetier F."/>
            <person name="Town C.D."/>
            <person name="Roe B.A."/>
        </authorList>
    </citation>
    <scope>NUCLEOTIDE SEQUENCE [LARGE SCALE GENOMIC DNA]</scope>
    <source>
        <strain evidence="1">A17</strain>
        <strain evidence="2 3">cv. Jemalong A17</strain>
    </source>
</reference>
<dbReference type="AlphaFoldDB" id="G7KKZ9"/>
<keyword evidence="1" id="KW-0808">Transferase</keyword>
<evidence type="ECO:0000313" key="1">
    <source>
        <dbReference type="EMBL" id="AES75578.1"/>
    </source>
</evidence>
<dbReference type="HOGENOM" id="CLU_2674853_0_0_1"/>
<proteinExistence type="predicted"/>
<accession>G7KKZ9</accession>
<dbReference type="eggNOG" id="KOG0583">
    <property type="taxonomic scope" value="Eukaryota"/>
</dbReference>
<dbReference type="PaxDb" id="3880-AES75578"/>
<protein>
    <submittedName>
        <fullName evidence="1">SNF1-related kinase alpha subunit, putative</fullName>
    </submittedName>
</protein>
<organism evidence="1 3">
    <name type="scientific">Medicago truncatula</name>
    <name type="common">Barrel medic</name>
    <name type="synonym">Medicago tribuloides</name>
    <dbReference type="NCBI Taxonomy" id="3880"/>
    <lineage>
        <taxon>Eukaryota</taxon>
        <taxon>Viridiplantae</taxon>
        <taxon>Streptophyta</taxon>
        <taxon>Embryophyta</taxon>
        <taxon>Tracheophyta</taxon>
        <taxon>Spermatophyta</taxon>
        <taxon>Magnoliopsida</taxon>
        <taxon>eudicotyledons</taxon>
        <taxon>Gunneridae</taxon>
        <taxon>Pentapetalae</taxon>
        <taxon>rosids</taxon>
        <taxon>fabids</taxon>
        <taxon>Fabales</taxon>
        <taxon>Fabaceae</taxon>
        <taxon>Papilionoideae</taxon>
        <taxon>50 kb inversion clade</taxon>
        <taxon>NPAAA clade</taxon>
        <taxon>Hologalegina</taxon>
        <taxon>IRL clade</taxon>
        <taxon>Trifolieae</taxon>
        <taxon>Medicago</taxon>
    </lineage>
</organism>
<name>G7KKZ9_MEDTR</name>
<dbReference type="Proteomes" id="UP000002051">
    <property type="component" value="Chromosome 6"/>
</dbReference>
<evidence type="ECO:0000313" key="3">
    <source>
        <dbReference type="Proteomes" id="UP000002051"/>
    </source>
</evidence>
<dbReference type="STRING" id="3880.G7KKZ9"/>
<dbReference type="GO" id="GO:0016301">
    <property type="term" value="F:kinase activity"/>
    <property type="evidence" value="ECO:0007669"/>
    <property type="project" value="UniProtKB-KW"/>
</dbReference>
<gene>
    <name evidence="1" type="ordered locus">MTR_6g051390</name>
</gene>
<evidence type="ECO:0000313" key="2">
    <source>
        <dbReference type="EnsemblPlants" id="AES75578"/>
    </source>
</evidence>
<reference evidence="1 3" key="2">
    <citation type="journal article" date="2014" name="BMC Genomics">
        <title>An improved genome release (version Mt4.0) for the model legume Medicago truncatula.</title>
        <authorList>
            <person name="Tang H."/>
            <person name="Krishnakumar V."/>
            <person name="Bidwell S."/>
            <person name="Rosen B."/>
            <person name="Chan A."/>
            <person name="Zhou S."/>
            <person name="Gentzbittel L."/>
            <person name="Childs K.L."/>
            <person name="Yandell M."/>
            <person name="Gundlach H."/>
            <person name="Mayer K.F."/>
            <person name="Schwartz D.C."/>
            <person name="Town C.D."/>
        </authorList>
    </citation>
    <scope>GENOME REANNOTATION</scope>
    <source>
        <strain evidence="2 3">cv. Jemalong A17</strain>
    </source>
</reference>
<sequence length="75" mass="8278">MGCKWASTIKYTSDGSNIRYNSWLVSKGITLTNGIGSFGKVKIEEHVLTSHKLSIKILNRSKIKNIEIKGTGLVL</sequence>